<evidence type="ECO:0000313" key="4">
    <source>
        <dbReference type="Proteomes" id="UP000325122"/>
    </source>
</evidence>
<organism evidence="3 4">
    <name type="scientific">Alkalicaulis satelles</name>
    <dbReference type="NCBI Taxonomy" id="2609175"/>
    <lineage>
        <taxon>Bacteria</taxon>
        <taxon>Pseudomonadati</taxon>
        <taxon>Pseudomonadota</taxon>
        <taxon>Alphaproteobacteria</taxon>
        <taxon>Maricaulales</taxon>
        <taxon>Maricaulaceae</taxon>
        <taxon>Alkalicaulis</taxon>
    </lineage>
</organism>
<evidence type="ECO:0000256" key="2">
    <source>
        <dbReference type="SAM" id="SignalP"/>
    </source>
</evidence>
<dbReference type="Gene3D" id="1.25.40.10">
    <property type="entry name" value="Tetratricopeptide repeat domain"/>
    <property type="match status" value="2"/>
</dbReference>
<dbReference type="AlphaFoldDB" id="A0A5M6Z8M1"/>
<comment type="caution">
    <text evidence="3">The sequence shown here is derived from an EMBL/GenBank/DDBJ whole genome shotgun (WGS) entry which is preliminary data.</text>
</comment>
<protein>
    <submittedName>
        <fullName evidence="3">Tetratricopeptide repeat protein</fullName>
    </submittedName>
</protein>
<dbReference type="Proteomes" id="UP000325122">
    <property type="component" value="Unassembled WGS sequence"/>
</dbReference>
<keyword evidence="4" id="KW-1185">Reference proteome</keyword>
<dbReference type="SUPFAM" id="SSF48452">
    <property type="entry name" value="TPR-like"/>
    <property type="match status" value="2"/>
</dbReference>
<dbReference type="EMBL" id="VWOJ01000005">
    <property type="protein sequence ID" value="KAA5800992.1"/>
    <property type="molecule type" value="Genomic_DNA"/>
</dbReference>
<gene>
    <name evidence="3" type="ORF">F1654_13105</name>
</gene>
<proteinExistence type="predicted"/>
<feature type="signal peptide" evidence="2">
    <location>
        <begin position="1"/>
        <end position="34"/>
    </location>
</feature>
<accession>A0A5M6Z8M1</accession>
<evidence type="ECO:0000313" key="3">
    <source>
        <dbReference type="EMBL" id="KAA5800992.1"/>
    </source>
</evidence>
<dbReference type="RefSeq" id="WP_150024011.1">
    <property type="nucleotide sequence ID" value="NZ_VWOJ01000005.1"/>
</dbReference>
<dbReference type="InterPro" id="IPR011990">
    <property type="entry name" value="TPR-like_helical_dom_sf"/>
</dbReference>
<feature type="chain" id="PRO_5024366770" evidence="2">
    <location>
        <begin position="35"/>
        <end position="516"/>
    </location>
</feature>
<feature type="region of interest" description="Disordered" evidence="1">
    <location>
        <begin position="35"/>
        <end position="57"/>
    </location>
</feature>
<sequence>MMAIRSASARFLTGLGVVASAAILAFATVAPAEAQRRSQQNSSEEQDPSENRQMSSAIGEQVLRANEAVSEERYQEAVTILNAVMNREMTAYERSVVLRIRGVSHYNLDNTSRAIDDWLAALATNALVRDEIVALRTNVGQVMLISDRIDEGIRQLEMALSAGAELTVSLARMMAQAYVQAERFQDGLRYAEFMYNNQSSRSEGDYNLMQYYYSQLGRTQDELRVVRSMLNSFPASRRSWQNLRALYARLDQEENAFETAKLMYLNGLLQDQSEIVGMVAYYSNFNNPYRGARILEREINAGRVEASERFLNLLSNMWRQADEFERSIAPLEQLYRLRPTGETALKIAEARFQMRQWAQAEQTLTQALDRGGLSSAETGRAWELLGSVRFQQERIQPALAAYREAARFPTSRSNANGWIRFINSQIQGAEMRAVQREQVLIDECRLTLESERRSIVLTGAVDDDGRVRFSDIPSRCEPYFNLFGEQIREAGMSDEEAAEAQRERDARQEAAASGQG</sequence>
<feature type="region of interest" description="Disordered" evidence="1">
    <location>
        <begin position="491"/>
        <end position="516"/>
    </location>
</feature>
<evidence type="ECO:0000256" key="1">
    <source>
        <dbReference type="SAM" id="MobiDB-lite"/>
    </source>
</evidence>
<keyword evidence="2" id="KW-0732">Signal</keyword>
<name>A0A5M6Z8M1_9PROT</name>
<reference evidence="3 4" key="1">
    <citation type="submission" date="2019-09" db="EMBL/GenBank/DDBJ databases">
        <authorList>
            <person name="Kevbrin V."/>
            <person name="Grouzdev D.S."/>
        </authorList>
    </citation>
    <scope>NUCLEOTIDE SEQUENCE [LARGE SCALE GENOMIC DNA]</scope>
    <source>
        <strain evidence="3 4">G-192</strain>
    </source>
</reference>
<feature type="compositionally biased region" description="Basic and acidic residues" evidence="1">
    <location>
        <begin position="499"/>
        <end position="508"/>
    </location>
</feature>